<dbReference type="AlphaFoldDB" id="A0A0K9G7Z1"/>
<keyword evidence="2" id="KW-1185">Reference proteome</keyword>
<organism evidence="1 2">
    <name type="scientific">Peribacillus loiseleuriae</name>
    <dbReference type="NCBI Taxonomy" id="1679170"/>
    <lineage>
        <taxon>Bacteria</taxon>
        <taxon>Bacillati</taxon>
        <taxon>Bacillota</taxon>
        <taxon>Bacilli</taxon>
        <taxon>Bacillales</taxon>
        <taxon>Bacillaceae</taxon>
        <taxon>Peribacillus</taxon>
    </lineage>
</organism>
<proteinExistence type="predicted"/>
<evidence type="ECO:0000313" key="2">
    <source>
        <dbReference type="Proteomes" id="UP000037146"/>
    </source>
</evidence>
<name>A0A0K9G7Z1_9BACI</name>
<evidence type="ECO:0000313" key="1">
    <source>
        <dbReference type="EMBL" id="KMY42773.1"/>
    </source>
</evidence>
<comment type="caution">
    <text evidence="1">The sequence shown here is derived from an EMBL/GenBank/DDBJ whole genome shotgun (WGS) entry which is preliminary data.</text>
</comment>
<gene>
    <name evidence="1" type="ORF">AC625_24270</name>
</gene>
<dbReference type="OrthoDB" id="2857704at2"/>
<accession>A0A0K9G7Z1</accession>
<dbReference type="Proteomes" id="UP000037146">
    <property type="component" value="Unassembled WGS sequence"/>
</dbReference>
<sequence>MSFLVGVKEAGEILGWDRRKVSTYHLRGVLPKPLVSLSSGPIWLRKQIVSYKAGKESGVTTYYSDHRVIYECKHNHTFIETCYSPEEFKEHKGKYIMYKEKDVQQLKKAILEKNPIAQFLSFETISFLYDYGIIETDVFHEYIQQYLYEYIEPTKEGRGEE</sequence>
<reference evidence="2" key="1">
    <citation type="submission" date="2015-07" db="EMBL/GenBank/DDBJ databases">
        <title>Genome sequencing project for genomic taxonomy and phylogenomics of Bacillus-like bacteria.</title>
        <authorList>
            <person name="Liu B."/>
            <person name="Wang J."/>
            <person name="Zhu Y."/>
            <person name="Liu G."/>
            <person name="Chen Q."/>
            <person name="Chen Z."/>
            <person name="Lan J."/>
            <person name="Che J."/>
            <person name="Ge C."/>
            <person name="Shi H."/>
            <person name="Pan Z."/>
            <person name="Liu X."/>
        </authorList>
    </citation>
    <scope>NUCLEOTIDE SEQUENCE [LARGE SCALE GENOMIC DNA]</scope>
    <source>
        <strain evidence="2">FJAT-27997</strain>
    </source>
</reference>
<dbReference type="RefSeq" id="WP_049683995.1">
    <property type="nucleotide sequence ID" value="NZ_LFZW01000002.1"/>
</dbReference>
<dbReference type="PATRIC" id="fig|1679170.3.peg.5441"/>
<dbReference type="EMBL" id="LFZW01000002">
    <property type="protein sequence ID" value="KMY42773.1"/>
    <property type="molecule type" value="Genomic_DNA"/>
</dbReference>
<protein>
    <submittedName>
        <fullName evidence="1">Uncharacterized protein</fullName>
    </submittedName>
</protein>